<dbReference type="AlphaFoldDB" id="A0A0K0Y807"/>
<sequence length="130" mass="14757">MRLLTAIVIWNLLIPSLAFADARVYNCSLTSLGQLRNAELRLYEFDRVVHSAFAQFTLEDGDTLPFVFICDDFCKMEIQDLGITYRLIFDPPLSRGSEVIIAGTNSYDDDKDFVDRFSVTRCNMTVNAGQ</sequence>
<keyword evidence="2" id="KW-1185">Reference proteome</keyword>
<evidence type="ECO:0000313" key="2">
    <source>
        <dbReference type="Proteomes" id="UP000067444"/>
    </source>
</evidence>
<protein>
    <submittedName>
        <fullName evidence="1">Uncharacterized protein</fullName>
    </submittedName>
</protein>
<dbReference type="EMBL" id="CP012160">
    <property type="protein sequence ID" value="AKS47104.1"/>
    <property type="molecule type" value="Genomic_DNA"/>
</dbReference>
<accession>A0A0K0Y807</accession>
<dbReference type="STRING" id="1458307.OSB_25740"/>
<dbReference type="Proteomes" id="UP000067444">
    <property type="component" value="Chromosome"/>
</dbReference>
<organism evidence="1 2">
    <name type="scientific">Octadecabacter temperatus</name>
    <dbReference type="NCBI Taxonomy" id="1458307"/>
    <lineage>
        <taxon>Bacteria</taxon>
        <taxon>Pseudomonadati</taxon>
        <taxon>Pseudomonadota</taxon>
        <taxon>Alphaproteobacteria</taxon>
        <taxon>Rhodobacterales</taxon>
        <taxon>Roseobacteraceae</taxon>
        <taxon>Octadecabacter</taxon>
    </lineage>
</organism>
<dbReference type="KEGG" id="otm:OSB_25740"/>
<gene>
    <name evidence="1" type="ORF">OSB_25740</name>
</gene>
<proteinExistence type="predicted"/>
<evidence type="ECO:0000313" key="1">
    <source>
        <dbReference type="EMBL" id="AKS47104.1"/>
    </source>
</evidence>
<reference evidence="1 2" key="1">
    <citation type="journal article" date="2015" name="Genome Announc.">
        <title>Closed Genome Sequence of Octadecabacter temperatus SB1, the First Mesophilic Species of the Genus Octadecabacter.</title>
        <authorList>
            <person name="Voget S."/>
            <person name="Billerbeck S."/>
            <person name="Simon M."/>
            <person name="Daniel R."/>
        </authorList>
    </citation>
    <scope>NUCLEOTIDE SEQUENCE [LARGE SCALE GENOMIC DNA]</scope>
    <source>
        <strain evidence="1 2">SB1</strain>
    </source>
</reference>
<name>A0A0K0Y807_9RHOB</name>